<name>A0A8B6DJG6_MYTGA</name>
<dbReference type="PANTHER" id="PTHR48029:SF1">
    <property type="entry name" value="NUCLEOLAR PROTEIN 8"/>
    <property type="match status" value="1"/>
</dbReference>
<dbReference type="Pfam" id="PF00076">
    <property type="entry name" value="RRM_1"/>
    <property type="match status" value="1"/>
</dbReference>
<gene>
    <name evidence="6" type="ORF">MGAL_10B044572</name>
</gene>
<feature type="domain" description="RRM" evidence="5">
    <location>
        <begin position="5"/>
        <end position="85"/>
    </location>
</feature>
<dbReference type="OrthoDB" id="21643at2759"/>
<evidence type="ECO:0000256" key="3">
    <source>
        <dbReference type="ARBA" id="ARBA00023242"/>
    </source>
</evidence>
<reference evidence="6" key="1">
    <citation type="submission" date="2018-11" db="EMBL/GenBank/DDBJ databases">
        <authorList>
            <person name="Alioto T."/>
            <person name="Alioto T."/>
        </authorList>
    </citation>
    <scope>NUCLEOTIDE SEQUENCE</scope>
</reference>
<keyword evidence="7" id="KW-1185">Reference proteome</keyword>
<dbReference type="InterPro" id="IPR000504">
    <property type="entry name" value="RRM_dom"/>
</dbReference>
<dbReference type="PANTHER" id="PTHR48029">
    <property type="entry name" value="NUCLEOLAR PROTEIN 8"/>
    <property type="match status" value="1"/>
</dbReference>
<evidence type="ECO:0000259" key="5">
    <source>
        <dbReference type="PROSITE" id="PS50102"/>
    </source>
</evidence>
<evidence type="ECO:0000256" key="4">
    <source>
        <dbReference type="PROSITE-ProRule" id="PRU00176"/>
    </source>
</evidence>
<accession>A0A8B6DJG6</accession>
<dbReference type="EMBL" id="UYJE01003540">
    <property type="protein sequence ID" value="VDI20083.1"/>
    <property type="molecule type" value="Genomic_DNA"/>
</dbReference>
<dbReference type="GO" id="GO:0005730">
    <property type="term" value="C:nucleolus"/>
    <property type="evidence" value="ECO:0007669"/>
    <property type="project" value="UniProtKB-SubCell"/>
</dbReference>
<protein>
    <recommendedName>
        <fullName evidence="5">RRM domain-containing protein</fullName>
    </recommendedName>
</protein>
<comment type="caution">
    <text evidence="6">The sequence shown here is derived from an EMBL/GenBank/DDBJ whole genome shotgun (WGS) entry which is preliminary data.</text>
</comment>
<dbReference type="InterPro" id="IPR035979">
    <property type="entry name" value="RBD_domain_sf"/>
</dbReference>
<organism evidence="6 7">
    <name type="scientific">Mytilus galloprovincialis</name>
    <name type="common">Mediterranean mussel</name>
    <dbReference type="NCBI Taxonomy" id="29158"/>
    <lineage>
        <taxon>Eukaryota</taxon>
        <taxon>Metazoa</taxon>
        <taxon>Spiralia</taxon>
        <taxon>Lophotrochozoa</taxon>
        <taxon>Mollusca</taxon>
        <taxon>Bivalvia</taxon>
        <taxon>Autobranchia</taxon>
        <taxon>Pteriomorphia</taxon>
        <taxon>Mytilida</taxon>
        <taxon>Mytiloidea</taxon>
        <taxon>Mytilidae</taxon>
        <taxon>Mytilinae</taxon>
        <taxon>Mytilus</taxon>
    </lineage>
</organism>
<evidence type="ECO:0000256" key="1">
    <source>
        <dbReference type="ARBA" id="ARBA00004604"/>
    </source>
</evidence>
<sequence>MSDAKRIFVGGLSKEIKEEELTERFQRFCEVLNVQIKKKKVNDAPDKIFAYVNVKSTPENLQKCISLYDKTKWKGSELRLQLAKENFITRLEDERKNGFISEEKKPRKPMHDTVEYHNPYENLPDPSIAEMRGCVPGTKVPGEKNWVVGKYGRVLPVVYIRNKDKKKISLLKDLYSF</sequence>
<evidence type="ECO:0000313" key="7">
    <source>
        <dbReference type="Proteomes" id="UP000596742"/>
    </source>
</evidence>
<dbReference type="InterPro" id="IPR012677">
    <property type="entry name" value="Nucleotide-bd_a/b_plait_sf"/>
</dbReference>
<dbReference type="CDD" id="cd12226">
    <property type="entry name" value="RRM_NOL8"/>
    <property type="match status" value="1"/>
</dbReference>
<dbReference type="InterPro" id="IPR034138">
    <property type="entry name" value="NOP8_RRM"/>
</dbReference>
<dbReference type="SMART" id="SM00360">
    <property type="entry name" value="RRM"/>
    <property type="match status" value="1"/>
</dbReference>
<evidence type="ECO:0000313" key="6">
    <source>
        <dbReference type="EMBL" id="VDI20083.1"/>
    </source>
</evidence>
<proteinExistence type="predicted"/>
<comment type="subcellular location">
    <subcellularLocation>
        <location evidence="1">Nucleus</location>
        <location evidence="1">Nucleolus</location>
    </subcellularLocation>
</comment>
<dbReference type="GO" id="GO:0003723">
    <property type="term" value="F:RNA binding"/>
    <property type="evidence" value="ECO:0007669"/>
    <property type="project" value="UniProtKB-UniRule"/>
</dbReference>
<dbReference type="AlphaFoldDB" id="A0A8B6DJG6"/>
<dbReference type="Gene3D" id="3.30.70.330">
    <property type="match status" value="1"/>
</dbReference>
<dbReference type="SUPFAM" id="SSF54928">
    <property type="entry name" value="RNA-binding domain, RBD"/>
    <property type="match status" value="1"/>
</dbReference>
<keyword evidence="2 4" id="KW-0694">RNA-binding</keyword>
<dbReference type="PROSITE" id="PS50102">
    <property type="entry name" value="RRM"/>
    <property type="match status" value="1"/>
</dbReference>
<dbReference type="Proteomes" id="UP000596742">
    <property type="component" value="Unassembled WGS sequence"/>
</dbReference>
<keyword evidence="3" id="KW-0539">Nucleus</keyword>
<evidence type="ECO:0000256" key="2">
    <source>
        <dbReference type="ARBA" id="ARBA00022884"/>
    </source>
</evidence>